<keyword evidence="7" id="KW-0676">Redox-active center</keyword>
<gene>
    <name evidence="10" type="primary">nox_1</name>
    <name evidence="10" type="ORF">BW727_100413</name>
</gene>
<keyword evidence="6" id="KW-0558">Oxidation</keyword>
<reference evidence="10 11" key="1">
    <citation type="journal article" date="2014" name="Int. J. Syst. Evol. Microbiol.">
        <title>Jeotgalibaca dankookensis gen. nov., sp. nov., a member of the family Carnobacteriaceae, isolated from seujeot (Korean traditional food).</title>
        <authorList>
            <person name="Lee D.G."/>
            <person name="Trujillo M.E."/>
            <person name="Kang H."/>
            <person name="Ahn T.Y."/>
        </authorList>
    </citation>
    <scope>NUCLEOTIDE SEQUENCE [LARGE SCALE GENOMIC DNA]</scope>
    <source>
        <strain evidence="10 11">EX-07</strain>
    </source>
</reference>
<dbReference type="PRINTS" id="PR00368">
    <property type="entry name" value="FADPNR"/>
</dbReference>
<feature type="domain" description="Pyridine nucleotide-disulphide oxidoreductase dimerisation" evidence="8">
    <location>
        <begin position="332"/>
        <end position="429"/>
    </location>
</feature>
<keyword evidence="11" id="KW-1185">Reference proteome</keyword>
<dbReference type="InterPro" id="IPR050260">
    <property type="entry name" value="FAD-bd_OxRdtase"/>
</dbReference>
<dbReference type="PRINTS" id="PR00411">
    <property type="entry name" value="PNDRDTASEI"/>
</dbReference>
<keyword evidence="3" id="KW-0285">Flavoprotein</keyword>
<dbReference type="Pfam" id="PF07992">
    <property type="entry name" value="Pyr_redox_2"/>
    <property type="match status" value="1"/>
</dbReference>
<dbReference type="InterPro" id="IPR023753">
    <property type="entry name" value="FAD/NAD-binding_dom"/>
</dbReference>
<dbReference type="SUPFAM" id="SSF55424">
    <property type="entry name" value="FAD/NAD-linked reductases, dimerisation (C-terminal) domain"/>
    <property type="match status" value="1"/>
</dbReference>
<name>A0A1S6IMN3_9LACT</name>
<evidence type="ECO:0000313" key="10">
    <source>
        <dbReference type="EMBL" id="AQS52806.1"/>
    </source>
</evidence>
<accession>A0A1S6IMN3</accession>
<organism evidence="10 11">
    <name type="scientific">Jeotgalibaca dankookensis</name>
    <dbReference type="NCBI Taxonomy" id="708126"/>
    <lineage>
        <taxon>Bacteria</taxon>
        <taxon>Bacillati</taxon>
        <taxon>Bacillota</taxon>
        <taxon>Bacilli</taxon>
        <taxon>Lactobacillales</taxon>
        <taxon>Carnobacteriaceae</taxon>
        <taxon>Jeotgalibaca</taxon>
    </lineage>
</organism>
<dbReference type="Gene3D" id="3.50.50.60">
    <property type="entry name" value="FAD/NAD(P)-binding domain"/>
    <property type="match status" value="2"/>
</dbReference>
<evidence type="ECO:0000256" key="3">
    <source>
        <dbReference type="ARBA" id="ARBA00022630"/>
    </source>
</evidence>
<dbReference type="KEGG" id="jda:BW727_100413"/>
<dbReference type="PANTHER" id="PTHR43429:SF1">
    <property type="entry name" value="NAD(P)H SULFUR OXIDOREDUCTASE (COA-DEPENDENT)"/>
    <property type="match status" value="1"/>
</dbReference>
<comment type="cofactor">
    <cofactor evidence="1">
        <name>FAD</name>
        <dbReference type="ChEBI" id="CHEBI:57692"/>
    </cofactor>
</comment>
<dbReference type="OrthoDB" id="9802028at2"/>
<keyword evidence="4" id="KW-0274">FAD</keyword>
<evidence type="ECO:0000313" key="11">
    <source>
        <dbReference type="Proteomes" id="UP000188993"/>
    </source>
</evidence>
<dbReference type="Proteomes" id="UP000188993">
    <property type="component" value="Chromosome"/>
</dbReference>
<evidence type="ECO:0000259" key="8">
    <source>
        <dbReference type="Pfam" id="PF02852"/>
    </source>
</evidence>
<dbReference type="InterPro" id="IPR036188">
    <property type="entry name" value="FAD/NAD-bd_sf"/>
</dbReference>
<evidence type="ECO:0000256" key="7">
    <source>
        <dbReference type="ARBA" id="ARBA00023284"/>
    </source>
</evidence>
<evidence type="ECO:0000256" key="4">
    <source>
        <dbReference type="ARBA" id="ARBA00022827"/>
    </source>
</evidence>
<proteinExistence type="inferred from homology"/>
<protein>
    <submittedName>
        <fullName evidence="10">NADH oxidase</fullName>
        <ecNumber evidence="10">1.6.99.3</ecNumber>
    </submittedName>
</protein>
<sequence>MKVVVVGCTHAGTAAVKTILSENNDVDVTVYERNDNVSFLSCGIALYVGGVVEDAQSLFYSNPEELESLGANVNMEHDVKNIDTDNKTLTVENLKTGETFEESYDKLVMTTGSWPIIPPIKGIESKNVVLCKNYNQAKELIERKTDKQKITVVGGGYIGIELVEAFANDGKDVTLIDGLDRILNKYLDNEFTDILETELKDRGIKIQLNEMVQGFVDSESGDTTTVVTSEGEYESELVILCVGFRPSTELLKGKVDMIGNGAIIVDDYMRTSIPDVYAAGDNCAVHYNPNGGHAYIPLATNAVRMGFLVGKNIKDTKMKYRGTQSTSGLHLFGFNIGSTGVTAASSGAFGLETKSVLFEDYYRPEFMPTNEKLLMKLVYEKETLRIVGGQVMSKYDITQSANTLSLAIQGRMTIEDLALVDFFFQPHFDRPWNYLNLLAQKALEQEGLINHVEKESFDQA</sequence>
<feature type="domain" description="FAD/NAD(P)-binding" evidence="9">
    <location>
        <begin position="1"/>
        <end position="306"/>
    </location>
</feature>
<dbReference type="RefSeq" id="WP_062471344.1">
    <property type="nucleotide sequence ID" value="NZ_BBYN01000028.1"/>
</dbReference>
<dbReference type="STRING" id="708126.BW727_100413"/>
<evidence type="ECO:0000256" key="2">
    <source>
        <dbReference type="ARBA" id="ARBA00009130"/>
    </source>
</evidence>
<dbReference type="InterPro" id="IPR016156">
    <property type="entry name" value="FAD/NAD-linked_Rdtase_dimer_sf"/>
</dbReference>
<dbReference type="Pfam" id="PF02852">
    <property type="entry name" value="Pyr_redox_dim"/>
    <property type="match status" value="1"/>
</dbReference>
<dbReference type="EC" id="1.6.99.3" evidence="10"/>
<dbReference type="SUPFAM" id="SSF51905">
    <property type="entry name" value="FAD/NAD(P)-binding domain"/>
    <property type="match status" value="1"/>
</dbReference>
<dbReference type="GO" id="GO:0016491">
    <property type="term" value="F:oxidoreductase activity"/>
    <property type="evidence" value="ECO:0007669"/>
    <property type="project" value="UniProtKB-KW"/>
</dbReference>
<dbReference type="EMBL" id="CP019728">
    <property type="protein sequence ID" value="AQS52806.1"/>
    <property type="molecule type" value="Genomic_DNA"/>
</dbReference>
<dbReference type="Gene3D" id="3.30.390.30">
    <property type="match status" value="1"/>
</dbReference>
<dbReference type="InterPro" id="IPR004099">
    <property type="entry name" value="Pyr_nucl-diS_OxRdtase_dimer"/>
</dbReference>
<evidence type="ECO:0000256" key="5">
    <source>
        <dbReference type="ARBA" id="ARBA00023002"/>
    </source>
</evidence>
<comment type="similarity">
    <text evidence="2">Belongs to the class-III pyridine nucleotide-disulfide oxidoreductase family.</text>
</comment>
<evidence type="ECO:0000259" key="9">
    <source>
        <dbReference type="Pfam" id="PF07992"/>
    </source>
</evidence>
<dbReference type="PANTHER" id="PTHR43429">
    <property type="entry name" value="PYRIDINE NUCLEOTIDE-DISULFIDE OXIDOREDUCTASE DOMAIN-CONTAINING"/>
    <property type="match status" value="1"/>
</dbReference>
<evidence type="ECO:0000256" key="6">
    <source>
        <dbReference type="ARBA" id="ARBA00023097"/>
    </source>
</evidence>
<dbReference type="AlphaFoldDB" id="A0A1S6IMN3"/>
<evidence type="ECO:0000256" key="1">
    <source>
        <dbReference type="ARBA" id="ARBA00001974"/>
    </source>
</evidence>
<keyword evidence="5 10" id="KW-0560">Oxidoreductase</keyword>